<feature type="non-terminal residue" evidence="1">
    <location>
        <position position="1"/>
    </location>
</feature>
<sequence>LHFNFIVKGFLTPQNESEHKFFLILPASEENSLESSEIDYNSFITKGSNSVFLDEKRIYLSNVKKNFTWEWDYKKWHIIQDKQVFFSNMHEVKVEISIEPHFK</sequence>
<reference evidence="1" key="1">
    <citation type="journal article" date="2014" name="Front. Microbiol.">
        <title>High frequency of phylogenetically diverse reductive dehalogenase-homologous genes in deep subseafloor sedimentary metagenomes.</title>
        <authorList>
            <person name="Kawai M."/>
            <person name="Futagami T."/>
            <person name="Toyoda A."/>
            <person name="Takaki Y."/>
            <person name="Nishi S."/>
            <person name="Hori S."/>
            <person name="Arai W."/>
            <person name="Tsubouchi T."/>
            <person name="Morono Y."/>
            <person name="Uchiyama I."/>
            <person name="Ito T."/>
            <person name="Fujiyama A."/>
            <person name="Inagaki F."/>
            <person name="Takami H."/>
        </authorList>
    </citation>
    <scope>NUCLEOTIDE SEQUENCE</scope>
    <source>
        <strain evidence="1">Expedition CK06-06</strain>
    </source>
</reference>
<name>X1U733_9ZZZZ</name>
<evidence type="ECO:0000313" key="1">
    <source>
        <dbReference type="EMBL" id="GAI99431.1"/>
    </source>
</evidence>
<dbReference type="EMBL" id="BARW01019786">
    <property type="protein sequence ID" value="GAI99431.1"/>
    <property type="molecule type" value="Genomic_DNA"/>
</dbReference>
<organism evidence="1">
    <name type="scientific">marine sediment metagenome</name>
    <dbReference type="NCBI Taxonomy" id="412755"/>
    <lineage>
        <taxon>unclassified sequences</taxon>
        <taxon>metagenomes</taxon>
        <taxon>ecological metagenomes</taxon>
    </lineage>
</organism>
<proteinExistence type="predicted"/>
<protein>
    <submittedName>
        <fullName evidence="1">Uncharacterized protein</fullName>
    </submittedName>
</protein>
<comment type="caution">
    <text evidence="1">The sequence shown here is derived from an EMBL/GenBank/DDBJ whole genome shotgun (WGS) entry which is preliminary data.</text>
</comment>
<accession>X1U733</accession>
<gene>
    <name evidence="1" type="ORF">S12H4_33563</name>
</gene>
<dbReference type="AlphaFoldDB" id="X1U733"/>